<keyword evidence="1 2" id="KW-0690">Ribosome biogenesis</keyword>
<name>A0A8D5U7S6_9CREN</name>
<dbReference type="InterPro" id="IPR007109">
    <property type="entry name" value="Brix"/>
</dbReference>
<keyword evidence="5" id="KW-1185">Reference proteome</keyword>
<feature type="domain" description="Brix" evidence="3">
    <location>
        <begin position="6"/>
        <end position="179"/>
    </location>
</feature>
<dbReference type="Gene3D" id="3.40.50.10480">
    <property type="entry name" value="Probable brix-domain ribosomal biogenesis protein"/>
    <property type="match status" value="1"/>
</dbReference>
<dbReference type="PROSITE" id="PS50833">
    <property type="entry name" value="BRIX"/>
    <property type="match status" value="1"/>
</dbReference>
<evidence type="ECO:0000259" key="3">
    <source>
        <dbReference type="PROSITE" id="PS50833"/>
    </source>
</evidence>
<evidence type="ECO:0000256" key="2">
    <source>
        <dbReference type="HAMAP-Rule" id="MF_00699"/>
    </source>
</evidence>
<accession>A0A8D5U7S6</accession>
<dbReference type="EMBL" id="AP024597">
    <property type="protein sequence ID" value="BCU70625.1"/>
    <property type="molecule type" value="Genomic_DNA"/>
</dbReference>
<proteinExistence type="inferred from homology"/>
<dbReference type="AlphaFoldDB" id="A0A8D5U7S6"/>
<evidence type="ECO:0000313" key="4">
    <source>
        <dbReference type="EMBL" id="BCU70625.1"/>
    </source>
</evidence>
<dbReference type="Proteomes" id="UP000825123">
    <property type="component" value="Chromosome"/>
</dbReference>
<dbReference type="GO" id="GO:0019843">
    <property type="term" value="F:rRNA binding"/>
    <property type="evidence" value="ECO:0007669"/>
    <property type="project" value="InterPro"/>
</dbReference>
<evidence type="ECO:0000256" key="1">
    <source>
        <dbReference type="ARBA" id="ARBA00022517"/>
    </source>
</evidence>
<dbReference type="InterPro" id="IPR023548">
    <property type="entry name" value="Brix_dom_Rbsml_bgen_prot"/>
</dbReference>
<dbReference type="SUPFAM" id="SSF52954">
    <property type="entry name" value="Class II aaRS ABD-related"/>
    <property type="match status" value="1"/>
</dbReference>
<gene>
    <name evidence="4" type="ORF">KN1_19220</name>
</gene>
<sequence>MPIPRTRVILTSSRDAPLRVRSFLNELEYVIPFSKRINRGRQNLESIIYKARLFQASYLIIIGIKKGNPSSFVVYDLYTSSIKYKLRIFGITLVNEIRNDKVKTERIKRGCIGSLDDDEIRHMFIDLGYYSLSKCDAYVSGKIVILGDRFKKLYEIKFLDYKNNILGPIIRFIYDESSN</sequence>
<protein>
    <recommendedName>
        <fullName evidence="2">Probable Brix domain-containing ribosomal biogenesis protein</fullName>
    </recommendedName>
</protein>
<dbReference type="KEGG" id="csty:KN1_19220"/>
<dbReference type="RefSeq" id="WP_225905641.1">
    <property type="nucleotide sequence ID" value="NZ_AP024597.1"/>
</dbReference>
<dbReference type="HAMAP" id="MF_00699">
    <property type="entry name" value="BriX"/>
    <property type="match status" value="1"/>
</dbReference>
<dbReference type="SMART" id="SM00879">
    <property type="entry name" value="Brix"/>
    <property type="match status" value="1"/>
</dbReference>
<organism evidence="4 5">
    <name type="scientific">Stygiolobus caldivivus</name>
    <dbReference type="NCBI Taxonomy" id="2824673"/>
    <lineage>
        <taxon>Archaea</taxon>
        <taxon>Thermoproteota</taxon>
        <taxon>Thermoprotei</taxon>
        <taxon>Sulfolobales</taxon>
        <taxon>Sulfolobaceae</taxon>
        <taxon>Stygiolobus</taxon>
    </lineage>
</organism>
<comment type="function">
    <text evidence="2">Probably involved in the biogenesis of the ribosome.</text>
</comment>
<dbReference type="GeneID" id="66163653"/>
<evidence type="ECO:0000313" key="5">
    <source>
        <dbReference type="Proteomes" id="UP000825123"/>
    </source>
</evidence>
<reference evidence="4 5" key="1">
    <citation type="submission" date="2021-04" db="EMBL/GenBank/DDBJ databases">
        <title>Complete genome sequence of Stygiolobus sp. KN-1.</title>
        <authorList>
            <person name="Nakamura K."/>
            <person name="Sakai H."/>
            <person name="Kurosawa N."/>
        </authorList>
    </citation>
    <scope>NUCLEOTIDE SEQUENCE [LARGE SCALE GENOMIC DNA]</scope>
    <source>
        <strain evidence="4 5">KN-1</strain>
    </source>
</reference>
<dbReference type="GO" id="GO:0006364">
    <property type="term" value="P:rRNA processing"/>
    <property type="evidence" value="ECO:0007669"/>
    <property type="project" value="InterPro"/>
</dbReference>